<evidence type="ECO:0000259" key="1">
    <source>
        <dbReference type="PROSITE" id="PS51554"/>
    </source>
</evidence>
<organism evidence="2">
    <name type="scientific">marine sediment metagenome</name>
    <dbReference type="NCBI Taxonomy" id="412755"/>
    <lineage>
        <taxon>unclassified sequences</taxon>
        <taxon>metagenomes</taxon>
        <taxon>ecological metagenomes</taxon>
    </lineage>
</organism>
<protein>
    <recommendedName>
        <fullName evidence="1">PFL domain-containing protein</fullName>
    </recommendedName>
</protein>
<reference evidence="2" key="1">
    <citation type="journal article" date="2014" name="Front. Microbiol.">
        <title>High frequency of phylogenetically diverse reductive dehalogenase-homologous genes in deep subseafloor sedimentary metagenomes.</title>
        <authorList>
            <person name="Kawai M."/>
            <person name="Futagami T."/>
            <person name="Toyoda A."/>
            <person name="Takaki Y."/>
            <person name="Nishi S."/>
            <person name="Hori S."/>
            <person name="Arai W."/>
            <person name="Tsubouchi T."/>
            <person name="Morono Y."/>
            <person name="Uchiyama I."/>
            <person name="Ito T."/>
            <person name="Fujiyama A."/>
            <person name="Inagaki F."/>
            <person name="Takami H."/>
        </authorList>
    </citation>
    <scope>NUCLEOTIDE SEQUENCE</scope>
    <source>
        <strain evidence="2">Expedition CK06-06</strain>
    </source>
</reference>
<feature type="domain" description="PFL" evidence="1">
    <location>
        <begin position="1"/>
        <end position="39"/>
    </location>
</feature>
<dbReference type="AlphaFoldDB" id="X1NAN0"/>
<sequence>RYGQLPFSSALIDGSIEKGKDITAWAEYPYHHMINRWRG</sequence>
<dbReference type="EMBL" id="BARV01021454">
    <property type="protein sequence ID" value="GAI23885.1"/>
    <property type="molecule type" value="Genomic_DNA"/>
</dbReference>
<dbReference type="GO" id="GO:0003824">
    <property type="term" value="F:catalytic activity"/>
    <property type="evidence" value="ECO:0007669"/>
    <property type="project" value="InterPro"/>
</dbReference>
<accession>X1NAN0</accession>
<proteinExistence type="predicted"/>
<name>X1NAN0_9ZZZZ</name>
<comment type="caution">
    <text evidence="2">The sequence shown here is derived from an EMBL/GenBank/DDBJ whole genome shotgun (WGS) entry which is preliminary data.</text>
</comment>
<dbReference type="InterPro" id="IPR004184">
    <property type="entry name" value="PFL_dom"/>
</dbReference>
<feature type="non-terminal residue" evidence="2">
    <location>
        <position position="1"/>
    </location>
</feature>
<gene>
    <name evidence="2" type="ORF">S06H3_35552</name>
</gene>
<dbReference type="PROSITE" id="PS51554">
    <property type="entry name" value="PFL"/>
    <property type="match status" value="1"/>
</dbReference>
<evidence type="ECO:0000313" key="2">
    <source>
        <dbReference type="EMBL" id="GAI23885.1"/>
    </source>
</evidence>